<proteinExistence type="predicted"/>
<name>A0ABS8VIH5_DATST</name>
<protein>
    <submittedName>
        <fullName evidence="1">Uncharacterized protein</fullName>
    </submittedName>
</protein>
<keyword evidence="2" id="KW-1185">Reference proteome</keyword>
<dbReference type="EMBL" id="JACEIK010004741">
    <property type="protein sequence ID" value="MCD9646287.1"/>
    <property type="molecule type" value="Genomic_DNA"/>
</dbReference>
<feature type="non-terminal residue" evidence="1">
    <location>
        <position position="58"/>
    </location>
</feature>
<organism evidence="1 2">
    <name type="scientific">Datura stramonium</name>
    <name type="common">Jimsonweed</name>
    <name type="synonym">Common thornapple</name>
    <dbReference type="NCBI Taxonomy" id="4076"/>
    <lineage>
        <taxon>Eukaryota</taxon>
        <taxon>Viridiplantae</taxon>
        <taxon>Streptophyta</taxon>
        <taxon>Embryophyta</taxon>
        <taxon>Tracheophyta</taxon>
        <taxon>Spermatophyta</taxon>
        <taxon>Magnoliopsida</taxon>
        <taxon>eudicotyledons</taxon>
        <taxon>Gunneridae</taxon>
        <taxon>Pentapetalae</taxon>
        <taxon>asterids</taxon>
        <taxon>lamiids</taxon>
        <taxon>Solanales</taxon>
        <taxon>Solanaceae</taxon>
        <taxon>Solanoideae</taxon>
        <taxon>Datureae</taxon>
        <taxon>Datura</taxon>
    </lineage>
</organism>
<gene>
    <name evidence="1" type="ORF">HAX54_036016</name>
</gene>
<accession>A0ABS8VIH5</accession>
<reference evidence="1 2" key="1">
    <citation type="journal article" date="2021" name="BMC Genomics">
        <title>Datura genome reveals duplications of psychoactive alkaloid biosynthetic genes and high mutation rate following tissue culture.</title>
        <authorList>
            <person name="Rajewski A."/>
            <person name="Carter-House D."/>
            <person name="Stajich J."/>
            <person name="Litt A."/>
        </authorList>
    </citation>
    <scope>NUCLEOTIDE SEQUENCE [LARGE SCALE GENOMIC DNA]</scope>
    <source>
        <strain evidence="1">AR-01</strain>
    </source>
</reference>
<evidence type="ECO:0000313" key="2">
    <source>
        <dbReference type="Proteomes" id="UP000823775"/>
    </source>
</evidence>
<sequence length="58" mass="6629">LPQGYHNSRATSMNSKMEDKRLLVPLEERLSIETLRSILMNFDGDDVQGYTDMVNGIE</sequence>
<feature type="non-terminal residue" evidence="1">
    <location>
        <position position="1"/>
    </location>
</feature>
<dbReference type="Proteomes" id="UP000823775">
    <property type="component" value="Unassembled WGS sequence"/>
</dbReference>
<comment type="caution">
    <text evidence="1">The sequence shown here is derived from an EMBL/GenBank/DDBJ whole genome shotgun (WGS) entry which is preliminary data.</text>
</comment>
<evidence type="ECO:0000313" key="1">
    <source>
        <dbReference type="EMBL" id="MCD9646287.1"/>
    </source>
</evidence>